<proteinExistence type="predicted"/>
<feature type="transmembrane region" description="Helical" evidence="1">
    <location>
        <begin position="28"/>
        <end position="48"/>
    </location>
</feature>
<organism evidence="2 3">
    <name type="scientific">Cyclotella atomus</name>
    <dbReference type="NCBI Taxonomy" id="382360"/>
    <lineage>
        <taxon>Eukaryota</taxon>
        <taxon>Sar</taxon>
        <taxon>Stramenopiles</taxon>
        <taxon>Ochrophyta</taxon>
        <taxon>Bacillariophyta</taxon>
        <taxon>Coscinodiscophyceae</taxon>
        <taxon>Thalassiosirophycidae</taxon>
        <taxon>Stephanodiscales</taxon>
        <taxon>Stephanodiscaceae</taxon>
        <taxon>Cyclotella</taxon>
    </lineage>
</organism>
<keyword evidence="1" id="KW-1133">Transmembrane helix</keyword>
<accession>A0ABD3NM11</accession>
<protein>
    <recommendedName>
        <fullName evidence="4">Transmembrane protein 242</fullName>
    </recommendedName>
</protein>
<evidence type="ECO:0008006" key="4">
    <source>
        <dbReference type="Google" id="ProtNLM"/>
    </source>
</evidence>
<dbReference type="EMBL" id="JALLPJ020001075">
    <property type="protein sequence ID" value="KAL3776935.1"/>
    <property type="molecule type" value="Genomic_DNA"/>
</dbReference>
<sequence length="177" mass="19565">MADHTSNFDGLSSLISFAGFTIPARAKFVAQFVGSSLLSSLTLGLVAGQVGATFLSAGPLIPFMTGSWIGYTWGCIGFWRQYKRQMLECAKRYPEILVHSLVTKMSIMPPNHLVFDGGSETNRSSEGSVSLEEWIVQGGIGRTSYAILAAQSCEEDVQELHRSERQRIIDKYNNRHE</sequence>
<name>A0ABD3NM11_9STRA</name>
<keyword evidence="1" id="KW-0812">Transmembrane</keyword>
<keyword evidence="3" id="KW-1185">Reference proteome</keyword>
<evidence type="ECO:0000313" key="2">
    <source>
        <dbReference type="EMBL" id="KAL3776935.1"/>
    </source>
</evidence>
<keyword evidence="1" id="KW-0472">Membrane</keyword>
<gene>
    <name evidence="2" type="ORF">ACHAWO_005574</name>
</gene>
<evidence type="ECO:0000313" key="3">
    <source>
        <dbReference type="Proteomes" id="UP001530400"/>
    </source>
</evidence>
<comment type="caution">
    <text evidence="2">The sequence shown here is derived from an EMBL/GenBank/DDBJ whole genome shotgun (WGS) entry which is preliminary data.</text>
</comment>
<dbReference type="Proteomes" id="UP001530400">
    <property type="component" value="Unassembled WGS sequence"/>
</dbReference>
<feature type="transmembrane region" description="Helical" evidence="1">
    <location>
        <begin position="60"/>
        <end position="79"/>
    </location>
</feature>
<evidence type="ECO:0000256" key="1">
    <source>
        <dbReference type="SAM" id="Phobius"/>
    </source>
</evidence>
<dbReference type="AlphaFoldDB" id="A0ABD3NM11"/>
<reference evidence="2 3" key="1">
    <citation type="submission" date="2024-10" db="EMBL/GenBank/DDBJ databases">
        <title>Updated reference genomes for cyclostephanoid diatoms.</title>
        <authorList>
            <person name="Roberts W.R."/>
            <person name="Alverson A.J."/>
        </authorList>
    </citation>
    <scope>NUCLEOTIDE SEQUENCE [LARGE SCALE GENOMIC DNA]</scope>
    <source>
        <strain evidence="2 3">AJA010-31</strain>
    </source>
</reference>